<dbReference type="GO" id="GO:0005634">
    <property type="term" value="C:nucleus"/>
    <property type="evidence" value="ECO:0007669"/>
    <property type="project" value="TreeGrafter"/>
</dbReference>
<protein>
    <recommendedName>
        <fullName evidence="6">TP53-regulated inhibitor of apoptosis 1</fullName>
    </recommendedName>
</protein>
<evidence type="ECO:0008006" key="6">
    <source>
        <dbReference type="Google" id="ProtNLM"/>
    </source>
</evidence>
<evidence type="ECO:0000256" key="3">
    <source>
        <dbReference type="ARBA" id="ARBA00023706"/>
    </source>
</evidence>
<dbReference type="GO" id="GO:0005829">
    <property type="term" value="C:cytosol"/>
    <property type="evidence" value="ECO:0007669"/>
    <property type="project" value="TreeGrafter"/>
</dbReference>
<comment type="catalytic activity">
    <reaction evidence="3">
        <text>a 1,2-diacyl-sn-glycero-3-phosphate(in) = a 1,2-diacyl-sn-glycero-3-phosphate(out)</text>
        <dbReference type="Rhea" id="RHEA:36435"/>
        <dbReference type="ChEBI" id="CHEBI:58608"/>
    </reaction>
</comment>
<sequence length="79" mass="9171">MNSIGEECTTLKRNYEDCFNKWFSEKFLKGNNEDDCAPLFKVYQTCVKKAIKEKNLDLDCMEKDVLGTEFEKPPPPVSK</sequence>
<accession>A0AAN8JWJ3</accession>
<dbReference type="PANTHER" id="PTHR46403">
    <property type="entry name" value="TP53-REGULATED INHIBITOR OF APOPTOSIS 1"/>
    <property type="match status" value="1"/>
</dbReference>
<comment type="caution">
    <text evidence="4">The sequence shown here is derived from an EMBL/GenBank/DDBJ whole genome shotgun (WGS) entry which is preliminary data.</text>
</comment>
<comment type="similarity">
    <text evidence="1">Belongs to the TRIAP1/MDM35 family.</text>
</comment>
<dbReference type="PANTHER" id="PTHR46403:SF1">
    <property type="entry name" value="TP53-REGULATED INHIBITOR OF APOPTOSIS 1"/>
    <property type="match status" value="1"/>
</dbReference>
<keyword evidence="2" id="KW-1015">Disulfide bond</keyword>
<reference evidence="4 5" key="1">
    <citation type="submission" date="2024-01" db="EMBL/GenBank/DDBJ databases">
        <title>The genome of the rayed Mediterranean limpet Patella caerulea (Linnaeus, 1758).</title>
        <authorList>
            <person name="Anh-Thu Weber A."/>
            <person name="Halstead-Nussloch G."/>
        </authorList>
    </citation>
    <scope>NUCLEOTIDE SEQUENCE [LARGE SCALE GENOMIC DNA]</scope>
    <source>
        <strain evidence="4">AATW-2023a</strain>
        <tissue evidence="4">Whole specimen</tissue>
    </source>
</reference>
<evidence type="ECO:0000313" key="4">
    <source>
        <dbReference type="EMBL" id="KAK6184225.1"/>
    </source>
</evidence>
<dbReference type="EMBL" id="JAZGQO010000006">
    <property type="protein sequence ID" value="KAK6184225.1"/>
    <property type="molecule type" value="Genomic_DNA"/>
</dbReference>
<dbReference type="InterPro" id="IPR007918">
    <property type="entry name" value="MDM35_apoptosis"/>
</dbReference>
<organism evidence="4 5">
    <name type="scientific">Patella caerulea</name>
    <name type="common">Rayed Mediterranean limpet</name>
    <dbReference type="NCBI Taxonomy" id="87958"/>
    <lineage>
        <taxon>Eukaryota</taxon>
        <taxon>Metazoa</taxon>
        <taxon>Spiralia</taxon>
        <taxon>Lophotrochozoa</taxon>
        <taxon>Mollusca</taxon>
        <taxon>Gastropoda</taxon>
        <taxon>Patellogastropoda</taxon>
        <taxon>Patelloidea</taxon>
        <taxon>Patellidae</taxon>
        <taxon>Patella</taxon>
    </lineage>
</organism>
<evidence type="ECO:0000256" key="1">
    <source>
        <dbReference type="ARBA" id="ARBA00006196"/>
    </source>
</evidence>
<dbReference type="GO" id="GO:1990050">
    <property type="term" value="F:phosphatidic acid transfer activity"/>
    <property type="evidence" value="ECO:0007669"/>
    <property type="project" value="TreeGrafter"/>
</dbReference>
<dbReference type="Pfam" id="PF05254">
    <property type="entry name" value="UPF0203"/>
    <property type="match status" value="1"/>
</dbReference>
<dbReference type="PROSITE" id="PS51808">
    <property type="entry name" value="CHCH"/>
    <property type="match status" value="1"/>
</dbReference>
<name>A0AAN8JWJ3_PATCE</name>
<evidence type="ECO:0000313" key="5">
    <source>
        <dbReference type="Proteomes" id="UP001347796"/>
    </source>
</evidence>
<evidence type="ECO:0000256" key="2">
    <source>
        <dbReference type="ARBA" id="ARBA00023157"/>
    </source>
</evidence>
<dbReference type="GO" id="GO:0045332">
    <property type="term" value="P:phospholipid translocation"/>
    <property type="evidence" value="ECO:0007669"/>
    <property type="project" value="TreeGrafter"/>
</dbReference>
<keyword evidence="5" id="KW-1185">Reference proteome</keyword>
<dbReference type="GO" id="GO:0005758">
    <property type="term" value="C:mitochondrial intermembrane space"/>
    <property type="evidence" value="ECO:0007669"/>
    <property type="project" value="TreeGrafter"/>
</dbReference>
<proteinExistence type="inferred from homology"/>
<dbReference type="AlphaFoldDB" id="A0AAN8JWJ3"/>
<gene>
    <name evidence="4" type="ORF">SNE40_006735</name>
</gene>
<dbReference type="Proteomes" id="UP001347796">
    <property type="component" value="Unassembled WGS sequence"/>
</dbReference>